<reference evidence="1 2" key="1">
    <citation type="submission" date="2019-07" db="EMBL/GenBank/DDBJ databases">
        <title>Genomics analysis of Aphanomyces spp. identifies a new class of oomycete effector associated with host adaptation.</title>
        <authorList>
            <person name="Gaulin E."/>
        </authorList>
    </citation>
    <scope>NUCLEOTIDE SEQUENCE [LARGE SCALE GENOMIC DNA]</scope>
    <source>
        <strain evidence="1 2">ATCC 201684</strain>
    </source>
</reference>
<dbReference type="Proteomes" id="UP000481153">
    <property type="component" value="Unassembled WGS sequence"/>
</dbReference>
<protein>
    <submittedName>
        <fullName evidence="1">Uncharacterized protein</fullName>
    </submittedName>
</protein>
<gene>
    <name evidence="1" type="ORF">Ae201684_005687</name>
</gene>
<dbReference type="AlphaFoldDB" id="A0A6G0XEF7"/>
<sequence>MLTPKTRSYSYDCVDKPTCCLVFCSQSRKWLSKSLGDLEIGGVKAIAGFWISILAEDGGRIQFHDWTMALTIDMESLVVKDAIDSIVRTSRRIKFYNGIINPKMSTKRIISVAVVVFQPIARCCCAHANESLEMKAKQQRSQ</sequence>
<dbReference type="EMBL" id="VJMJ01000074">
    <property type="protein sequence ID" value="KAF0738456.1"/>
    <property type="molecule type" value="Genomic_DNA"/>
</dbReference>
<evidence type="ECO:0000313" key="1">
    <source>
        <dbReference type="EMBL" id="KAF0738456.1"/>
    </source>
</evidence>
<comment type="caution">
    <text evidence="1">The sequence shown here is derived from an EMBL/GenBank/DDBJ whole genome shotgun (WGS) entry which is preliminary data.</text>
</comment>
<evidence type="ECO:0000313" key="2">
    <source>
        <dbReference type="Proteomes" id="UP000481153"/>
    </source>
</evidence>
<accession>A0A6G0XEF7</accession>
<name>A0A6G0XEF7_9STRA</name>
<keyword evidence="2" id="KW-1185">Reference proteome</keyword>
<organism evidence="1 2">
    <name type="scientific">Aphanomyces euteiches</name>
    <dbReference type="NCBI Taxonomy" id="100861"/>
    <lineage>
        <taxon>Eukaryota</taxon>
        <taxon>Sar</taxon>
        <taxon>Stramenopiles</taxon>
        <taxon>Oomycota</taxon>
        <taxon>Saprolegniomycetes</taxon>
        <taxon>Saprolegniales</taxon>
        <taxon>Verrucalvaceae</taxon>
        <taxon>Aphanomyces</taxon>
    </lineage>
</organism>
<proteinExistence type="predicted"/>